<dbReference type="InterPro" id="IPR005094">
    <property type="entry name" value="Endonuclease_MobA/VirD2"/>
</dbReference>
<feature type="compositionally biased region" description="Basic and acidic residues" evidence="1">
    <location>
        <begin position="352"/>
        <end position="365"/>
    </location>
</feature>
<feature type="domain" description="MobA/VirD2-like nuclease" evidence="2">
    <location>
        <begin position="42"/>
        <end position="151"/>
    </location>
</feature>
<evidence type="ECO:0000256" key="1">
    <source>
        <dbReference type="SAM" id="MobiDB-lite"/>
    </source>
</evidence>
<dbReference type="EMBL" id="SJSN01000020">
    <property type="protein sequence ID" value="TCD00739.1"/>
    <property type="molecule type" value="Genomic_DNA"/>
</dbReference>
<reference evidence="3 4" key="1">
    <citation type="submission" date="2019-02" db="EMBL/GenBank/DDBJ databases">
        <title>Pedobacter sp. RP-3-11 sp. nov., isolated from Arctic soil.</title>
        <authorList>
            <person name="Dahal R.H."/>
        </authorList>
    </citation>
    <scope>NUCLEOTIDE SEQUENCE [LARGE SCALE GENOMIC DNA]</scope>
    <source>
        <strain evidence="3 4">RP-3-11</strain>
    </source>
</reference>
<evidence type="ECO:0000313" key="3">
    <source>
        <dbReference type="EMBL" id="TCD00739.1"/>
    </source>
</evidence>
<feature type="region of interest" description="Disordered" evidence="1">
    <location>
        <begin position="351"/>
        <end position="383"/>
    </location>
</feature>
<gene>
    <name evidence="3" type="ORF">EZ449_19760</name>
</gene>
<feature type="region of interest" description="Disordered" evidence="1">
    <location>
        <begin position="398"/>
        <end position="422"/>
    </location>
</feature>
<sequence>MVARILTGKSIRGLINYNESKVTLGTATPILANRFGLDIEQLELRHKVARFEHLTKLNSRIKTNAVHIMLNFDRSENVEVDQMQKIAADYMDRIGFGEQPFLVYKHEDANHPHLHIVTTNVNPDATRIDMHNIGKTLSEKARKEIEIEYKLVKAEGRGREQQIVPVNIELALYGQKETKRSIYNVVTAVLRSYKFTSFAEYNAALKSFNVVADRGPEDSVMFQKNGMVYSILDADGKRIGIPFKASSLAGNSVLHKVEGKFLMNLEKRKQYAEPLKQVILETLEKEAPSKKNFINALEKKGISVVFRQNGQGLIYGITYVDHNSRCVFNGSDLGKAFSAKALLKNLEGNEPEMDKHQAHTPEVGKGRFSASQDMSQDDQTSQGESLLQFLFAKPAQEPIAALGPKRKKKKKKGLLRNGGLSH</sequence>
<dbReference type="Pfam" id="PF03432">
    <property type="entry name" value="Relaxase"/>
    <property type="match status" value="1"/>
</dbReference>
<organism evidence="3 4">
    <name type="scientific">Pedobacter frigidisoli</name>
    <dbReference type="NCBI Taxonomy" id="2530455"/>
    <lineage>
        <taxon>Bacteria</taxon>
        <taxon>Pseudomonadati</taxon>
        <taxon>Bacteroidota</taxon>
        <taxon>Sphingobacteriia</taxon>
        <taxon>Sphingobacteriales</taxon>
        <taxon>Sphingobacteriaceae</taxon>
        <taxon>Pedobacter</taxon>
    </lineage>
</organism>
<feature type="compositionally biased region" description="Basic residues" evidence="1">
    <location>
        <begin position="404"/>
        <end position="414"/>
    </location>
</feature>
<dbReference type="AlphaFoldDB" id="A0A4R0NKP6"/>
<dbReference type="RefSeq" id="WP_131562174.1">
    <property type="nucleotide sequence ID" value="NZ_SJSN01000020.1"/>
</dbReference>
<proteinExistence type="predicted"/>
<keyword evidence="4" id="KW-1185">Reference proteome</keyword>
<protein>
    <submittedName>
        <fullName evidence="3">Relaxase</fullName>
    </submittedName>
</protein>
<accession>A0A4R0NKP6</accession>
<comment type="caution">
    <text evidence="3">The sequence shown here is derived from an EMBL/GenBank/DDBJ whole genome shotgun (WGS) entry which is preliminary data.</text>
</comment>
<evidence type="ECO:0000259" key="2">
    <source>
        <dbReference type="Pfam" id="PF03432"/>
    </source>
</evidence>
<dbReference type="Proteomes" id="UP000291485">
    <property type="component" value="Unassembled WGS sequence"/>
</dbReference>
<evidence type="ECO:0000313" key="4">
    <source>
        <dbReference type="Proteomes" id="UP000291485"/>
    </source>
</evidence>
<feature type="compositionally biased region" description="Low complexity" evidence="1">
    <location>
        <begin position="369"/>
        <end position="382"/>
    </location>
</feature>
<name>A0A4R0NKP6_9SPHI</name>
<dbReference type="OrthoDB" id="915634at2"/>